<evidence type="ECO:0000313" key="3">
    <source>
        <dbReference type="Proteomes" id="UP001300261"/>
    </source>
</evidence>
<sequence length="294" mass="33488">MSLSAIFASRYQRRTFLLLSILIIAFALATLWAIYYFLPDIRAWNLIISLLISVVASAVFALVSALFISYFFEDPTAAESKAVLLPQDIGPTLQNMANNAHDYKIYVRTGRHFRSEILPLIAKAARRERRPVNIEVILLDFRDNAICEKYANYRRSASFDSKLWSRKYVQKEVLSTIIALIQTANENTTFINIELYLSSRLSTFRIEGSSQEILVTREDPKDIAARYLSSHRNHAAFVTEFTWIRDAALSTNMGRRHSLPATLEDLFKDTPTPIIAELKDDAVKALESPSPYAR</sequence>
<evidence type="ECO:0000256" key="1">
    <source>
        <dbReference type="SAM" id="Phobius"/>
    </source>
</evidence>
<gene>
    <name evidence="2" type="ORF">ON753_18515</name>
</gene>
<reference evidence="2 3" key="1">
    <citation type="journal article" date="2016" name="Int. J. Syst. Evol. Microbiol.">
        <title>Labrenzia salina sp. nov., isolated from the rhizosphere of the halophyte Arthrocnemum macrostachyum.</title>
        <authorList>
            <person name="Camacho M."/>
            <person name="Redondo-Gomez S."/>
            <person name="Rodriguez-Llorente I."/>
            <person name="Rohde M."/>
            <person name="Sproer C."/>
            <person name="Schumann P."/>
            <person name="Klenk H.P."/>
            <person name="Montero-Calasanz M.D.C."/>
        </authorList>
    </citation>
    <scope>NUCLEOTIDE SEQUENCE [LARGE SCALE GENOMIC DNA]</scope>
    <source>
        <strain evidence="2 3">DSM 29163</strain>
    </source>
</reference>
<comment type="caution">
    <text evidence="2">The sequence shown here is derived from an EMBL/GenBank/DDBJ whole genome shotgun (WGS) entry which is preliminary data.</text>
</comment>
<keyword evidence="3" id="KW-1185">Reference proteome</keyword>
<protein>
    <submittedName>
        <fullName evidence="2">Uncharacterized protein</fullName>
    </submittedName>
</protein>
<keyword evidence="1" id="KW-0472">Membrane</keyword>
<accession>A0ABT3R5K7</accession>
<name>A0ABT3R5K7_9HYPH</name>
<feature type="transmembrane region" description="Helical" evidence="1">
    <location>
        <begin position="44"/>
        <end position="72"/>
    </location>
</feature>
<dbReference type="Proteomes" id="UP001300261">
    <property type="component" value="Unassembled WGS sequence"/>
</dbReference>
<feature type="transmembrane region" description="Helical" evidence="1">
    <location>
        <begin position="16"/>
        <end position="38"/>
    </location>
</feature>
<keyword evidence="1" id="KW-1133">Transmembrane helix</keyword>
<evidence type="ECO:0000313" key="2">
    <source>
        <dbReference type="EMBL" id="MCX2724340.1"/>
    </source>
</evidence>
<dbReference type="RefSeq" id="WP_265964259.1">
    <property type="nucleotide sequence ID" value="NZ_JAPEVI010000003.1"/>
</dbReference>
<organism evidence="2 3">
    <name type="scientific">Roseibium salinum</name>
    <dbReference type="NCBI Taxonomy" id="1604349"/>
    <lineage>
        <taxon>Bacteria</taxon>
        <taxon>Pseudomonadati</taxon>
        <taxon>Pseudomonadota</taxon>
        <taxon>Alphaproteobacteria</taxon>
        <taxon>Hyphomicrobiales</taxon>
        <taxon>Stappiaceae</taxon>
        <taxon>Roseibium</taxon>
    </lineage>
</organism>
<proteinExistence type="predicted"/>
<dbReference type="EMBL" id="JAPEVI010000003">
    <property type="protein sequence ID" value="MCX2724340.1"/>
    <property type="molecule type" value="Genomic_DNA"/>
</dbReference>
<keyword evidence="1" id="KW-0812">Transmembrane</keyword>